<dbReference type="PANTHER" id="PTHR35889:SF3">
    <property type="entry name" value="F-BOX DOMAIN-CONTAINING PROTEIN"/>
    <property type="match status" value="1"/>
</dbReference>
<proteinExistence type="predicted"/>
<keyword evidence="1" id="KW-0175">Coiled coil</keyword>
<gene>
    <name evidence="6" type="ORF">Pla100_11120</name>
</gene>
<dbReference type="GO" id="GO:0009055">
    <property type="term" value="F:electron transfer activity"/>
    <property type="evidence" value="ECO:0007669"/>
    <property type="project" value="InterPro"/>
</dbReference>
<dbReference type="InterPro" id="IPR036909">
    <property type="entry name" value="Cyt_c-like_dom_sf"/>
</dbReference>
<sequence length="823" mass="92802" precursor="true">MSRAICCLITFLITLALASVDCVTGTSDDAINFDQDIAPILQRHCIECHGEEEQNGGLRLDHREGAFGETDSGEQAIKAGDPGSSELLIRVSSTSEADRMPPEGPPLTFEQIDRLAKWISEGASWTDKADDPSHSSEETHHWSFRALTDVRPPSVQDESWPLGGLDRFIQAKREAAGLEVAVDADATTLIRRATYSLTGLPPTAEEVRKFCELADSPLGKQRAFSRLVDQLLSRPSYGERWGRHWMDWVRYADTAGDNSDYPIPQAYRYRNYVIESFNSDVPYDRLIVEQIAGDLLPASTQEQRNRQTIATGYLAMSRRFGSLIERYPWHLTIEDTIDNLGRTMLGLTVSCARCHDHKFDPITTRDYYGLYGFFASTQYPLPGLELFQAQHHFVPLVPPEQVQDVVGPHQPKTQKLANELERLLQECQHKSIKNAVLQRETSLDQQRQMRDELDRMLLKARQAGERLADHLKQIPAMETAYAVQEGEPTDANIQIKGEPDRPGATVTRRFPAVLGGQELTGQQATMGSGRLQLAQWIASPKNPLTARVIVNRVWQRHFGEGLVPTTSDFGLRGSPPTHPDLLDWLARDFIENGWSIKHLHRTIMSSRTYQLASQDLDANLPADPENHLYWKFNRQRLDAESIRDSLLSIGGSLDLAPLNEPHPFPDPKAWKFTQHHPFKDNYDSDKRSVYLMRKRLTADSYFQTFDGPDPNVCTSDRDASITALQALYFVNDEFVHMQADRFTSKLLEQVGSDSERIEYATLTILGREPSLDEVELISRHLASVEQQLGGVSNTANRSGGVSHSAWTSLVRSLLRLNEFLYVD</sequence>
<evidence type="ECO:0000313" key="6">
    <source>
        <dbReference type="EMBL" id="TWU01385.1"/>
    </source>
</evidence>
<dbReference type="Pfam" id="PF07583">
    <property type="entry name" value="PSCyt2"/>
    <property type="match status" value="1"/>
</dbReference>
<dbReference type="InterPro" id="IPR022655">
    <property type="entry name" value="DUF1553"/>
</dbReference>
<dbReference type="Pfam" id="PF07587">
    <property type="entry name" value="PSD1"/>
    <property type="match status" value="1"/>
</dbReference>
<dbReference type="Pfam" id="PF07635">
    <property type="entry name" value="PSCyt1"/>
    <property type="match status" value="1"/>
</dbReference>
<comment type="caution">
    <text evidence="6">The sequence shown here is derived from an EMBL/GenBank/DDBJ whole genome shotgun (WGS) entry which is preliminary data.</text>
</comment>
<evidence type="ECO:0000313" key="7">
    <source>
        <dbReference type="Proteomes" id="UP000316213"/>
    </source>
</evidence>
<dbReference type="Proteomes" id="UP000316213">
    <property type="component" value="Unassembled WGS sequence"/>
</dbReference>
<organism evidence="6 7">
    <name type="scientific">Neorhodopirellula pilleata</name>
    <dbReference type="NCBI Taxonomy" id="2714738"/>
    <lineage>
        <taxon>Bacteria</taxon>
        <taxon>Pseudomonadati</taxon>
        <taxon>Planctomycetota</taxon>
        <taxon>Planctomycetia</taxon>
        <taxon>Pirellulales</taxon>
        <taxon>Pirellulaceae</taxon>
        <taxon>Neorhodopirellula</taxon>
    </lineage>
</organism>
<keyword evidence="2" id="KW-0732">Signal</keyword>
<dbReference type="EMBL" id="SJPM01000002">
    <property type="protein sequence ID" value="TWU01385.1"/>
    <property type="molecule type" value="Genomic_DNA"/>
</dbReference>
<dbReference type="OrthoDB" id="127107at2"/>
<evidence type="ECO:0000256" key="1">
    <source>
        <dbReference type="SAM" id="Coils"/>
    </source>
</evidence>
<dbReference type="InterPro" id="IPR011429">
    <property type="entry name" value="Cyt_c_Planctomycete-type"/>
</dbReference>
<feature type="coiled-coil region" evidence="1">
    <location>
        <begin position="420"/>
        <end position="463"/>
    </location>
</feature>
<dbReference type="PANTHER" id="PTHR35889">
    <property type="entry name" value="CYCLOINULO-OLIGOSACCHARIDE FRUCTANOTRANSFERASE-RELATED"/>
    <property type="match status" value="1"/>
</dbReference>
<evidence type="ECO:0000259" key="4">
    <source>
        <dbReference type="Pfam" id="PF07587"/>
    </source>
</evidence>
<evidence type="ECO:0000259" key="3">
    <source>
        <dbReference type="Pfam" id="PF07583"/>
    </source>
</evidence>
<dbReference type="AlphaFoldDB" id="A0A5C6AMZ3"/>
<evidence type="ECO:0000256" key="2">
    <source>
        <dbReference type="SAM" id="SignalP"/>
    </source>
</evidence>
<reference evidence="6 7" key="1">
    <citation type="submission" date="2019-02" db="EMBL/GenBank/DDBJ databases">
        <title>Deep-cultivation of Planctomycetes and their phenomic and genomic characterization uncovers novel biology.</title>
        <authorList>
            <person name="Wiegand S."/>
            <person name="Jogler M."/>
            <person name="Boedeker C."/>
            <person name="Pinto D."/>
            <person name="Vollmers J."/>
            <person name="Rivas-Marin E."/>
            <person name="Kohn T."/>
            <person name="Peeters S.H."/>
            <person name="Heuer A."/>
            <person name="Rast P."/>
            <person name="Oberbeckmann S."/>
            <person name="Bunk B."/>
            <person name="Jeske O."/>
            <person name="Meyerdierks A."/>
            <person name="Storesund J.E."/>
            <person name="Kallscheuer N."/>
            <person name="Luecker S."/>
            <person name="Lage O.M."/>
            <person name="Pohl T."/>
            <person name="Merkel B.J."/>
            <person name="Hornburger P."/>
            <person name="Mueller R.-W."/>
            <person name="Bruemmer F."/>
            <person name="Labrenz M."/>
            <person name="Spormann A.M."/>
            <person name="Op Den Camp H."/>
            <person name="Overmann J."/>
            <person name="Amann R."/>
            <person name="Jetten M.S.M."/>
            <person name="Mascher T."/>
            <person name="Medema M.H."/>
            <person name="Devos D.P."/>
            <person name="Kaster A.-K."/>
            <person name="Ovreas L."/>
            <person name="Rohde M."/>
            <person name="Galperin M.Y."/>
            <person name="Jogler C."/>
        </authorList>
    </citation>
    <scope>NUCLEOTIDE SEQUENCE [LARGE SCALE GENOMIC DNA]</scope>
    <source>
        <strain evidence="6 7">Pla100</strain>
    </source>
</reference>
<feature type="chain" id="PRO_5022704598" evidence="2">
    <location>
        <begin position="19"/>
        <end position="823"/>
    </location>
</feature>
<feature type="domain" description="DUF1549" evidence="3">
    <location>
        <begin position="165"/>
        <end position="378"/>
    </location>
</feature>
<protein>
    <submittedName>
        <fullName evidence="6">Planctomycete cytochrome C</fullName>
    </submittedName>
</protein>
<feature type="domain" description="DUF1553" evidence="4">
    <location>
        <begin position="529"/>
        <end position="780"/>
    </location>
</feature>
<dbReference type="InterPro" id="IPR011444">
    <property type="entry name" value="DUF1549"/>
</dbReference>
<evidence type="ECO:0000259" key="5">
    <source>
        <dbReference type="Pfam" id="PF07635"/>
    </source>
</evidence>
<feature type="signal peptide" evidence="2">
    <location>
        <begin position="1"/>
        <end position="18"/>
    </location>
</feature>
<feature type="domain" description="Cytochrome C Planctomycete-type" evidence="5">
    <location>
        <begin position="45"/>
        <end position="104"/>
    </location>
</feature>
<accession>A0A5C6AMZ3</accession>
<name>A0A5C6AMZ3_9BACT</name>
<dbReference type="GO" id="GO:0020037">
    <property type="term" value="F:heme binding"/>
    <property type="evidence" value="ECO:0007669"/>
    <property type="project" value="InterPro"/>
</dbReference>
<dbReference type="SUPFAM" id="SSF46626">
    <property type="entry name" value="Cytochrome c"/>
    <property type="match status" value="1"/>
</dbReference>
<keyword evidence="7" id="KW-1185">Reference proteome</keyword>